<dbReference type="Pfam" id="PF13637">
    <property type="entry name" value="Ank_4"/>
    <property type="match status" value="1"/>
</dbReference>
<dbReference type="SMART" id="SM00248">
    <property type="entry name" value="ANK"/>
    <property type="match status" value="1"/>
</dbReference>
<comment type="subcellular location">
    <subcellularLocation>
        <location evidence="1">Chromosome</location>
    </subcellularLocation>
</comment>
<dbReference type="Pfam" id="PF00856">
    <property type="entry name" value="SET"/>
    <property type="match status" value="1"/>
</dbReference>
<dbReference type="OrthoDB" id="5792673at2759"/>
<reference evidence="10" key="1">
    <citation type="submission" date="2017-01" db="EMBL/GenBank/DDBJ databases">
        <title>Comparative genomics of anhydrobiosis in the tardigrade Hypsibius dujardini.</title>
        <authorList>
            <person name="Yoshida Y."/>
            <person name="Koutsovoulos G."/>
            <person name="Laetsch D."/>
            <person name="Stevens L."/>
            <person name="Kumar S."/>
            <person name="Horikawa D."/>
            <person name="Ishino K."/>
            <person name="Komine S."/>
            <person name="Tomita M."/>
            <person name="Blaxter M."/>
            <person name="Arakawa K."/>
        </authorList>
    </citation>
    <scope>NUCLEOTIDE SEQUENCE [LARGE SCALE GENOMIC DNA]</scope>
    <source>
        <strain evidence="10">Z151</strain>
    </source>
</reference>
<dbReference type="SUPFAM" id="SSF48403">
    <property type="entry name" value="Ankyrin repeat"/>
    <property type="match status" value="1"/>
</dbReference>
<proteinExistence type="predicted"/>
<name>A0A1W0X4D4_HYPEX</name>
<feature type="domain" description="SET" evidence="7">
    <location>
        <begin position="700"/>
        <end position="821"/>
    </location>
</feature>
<gene>
    <name evidence="9" type="ORF">BV898_04031</name>
</gene>
<feature type="compositionally biased region" description="Basic and acidic residues" evidence="6">
    <location>
        <begin position="54"/>
        <end position="86"/>
    </location>
</feature>
<dbReference type="Proteomes" id="UP000192578">
    <property type="component" value="Unassembled WGS sequence"/>
</dbReference>
<dbReference type="GO" id="GO:0008270">
    <property type="term" value="F:zinc ion binding"/>
    <property type="evidence" value="ECO:0007669"/>
    <property type="project" value="InterPro"/>
</dbReference>
<dbReference type="Gene3D" id="1.25.40.20">
    <property type="entry name" value="Ankyrin repeat-containing domain"/>
    <property type="match status" value="1"/>
</dbReference>
<feature type="domain" description="Pre-SET" evidence="8">
    <location>
        <begin position="635"/>
        <end position="697"/>
    </location>
</feature>
<feature type="region of interest" description="Disordered" evidence="6">
    <location>
        <begin position="853"/>
        <end position="882"/>
    </location>
</feature>
<feature type="compositionally biased region" description="Basic and acidic residues" evidence="6">
    <location>
        <begin position="870"/>
        <end position="882"/>
    </location>
</feature>
<feature type="region of interest" description="Disordered" evidence="6">
    <location>
        <begin position="1"/>
        <end position="86"/>
    </location>
</feature>
<keyword evidence="4" id="KW-0949">S-adenosyl-L-methionine</keyword>
<evidence type="ECO:0000259" key="8">
    <source>
        <dbReference type="PROSITE" id="PS50867"/>
    </source>
</evidence>
<dbReference type="PANTHER" id="PTHR46307:SF4">
    <property type="entry name" value="G9A, ISOFORM B"/>
    <property type="match status" value="1"/>
</dbReference>
<dbReference type="GO" id="GO:0005634">
    <property type="term" value="C:nucleus"/>
    <property type="evidence" value="ECO:0007669"/>
    <property type="project" value="InterPro"/>
</dbReference>
<keyword evidence="10" id="KW-1185">Reference proteome</keyword>
<dbReference type="InterPro" id="IPR043550">
    <property type="entry name" value="EHMT1/EHMT2"/>
</dbReference>
<evidence type="ECO:0000313" key="10">
    <source>
        <dbReference type="Proteomes" id="UP000192578"/>
    </source>
</evidence>
<evidence type="ECO:0000256" key="2">
    <source>
        <dbReference type="ARBA" id="ARBA00022454"/>
    </source>
</evidence>
<dbReference type="PROSITE" id="PS50280">
    <property type="entry name" value="SET"/>
    <property type="match status" value="1"/>
</dbReference>
<dbReference type="AlphaFoldDB" id="A0A1W0X4D4"/>
<protein>
    <submittedName>
        <fullName evidence="9">Histone-lysine N-methyltransferase EHMT1</fullName>
    </submittedName>
</protein>
<dbReference type="Gene3D" id="2.170.270.10">
    <property type="entry name" value="SET domain"/>
    <property type="match status" value="1"/>
</dbReference>
<evidence type="ECO:0000256" key="1">
    <source>
        <dbReference type="ARBA" id="ARBA00004286"/>
    </source>
</evidence>
<dbReference type="Pfam" id="PF05033">
    <property type="entry name" value="Pre-SET"/>
    <property type="match status" value="1"/>
</dbReference>
<dbReference type="InterPro" id="IPR047762">
    <property type="entry name" value="EHMT_CRR"/>
</dbReference>
<dbReference type="PROSITE" id="PS50867">
    <property type="entry name" value="PRE_SET"/>
    <property type="match status" value="1"/>
</dbReference>
<keyword evidence="2" id="KW-0158">Chromosome</keyword>
<dbReference type="GO" id="GO:0032259">
    <property type="term" value="P:methylation"/>
    <property type="evidence" value="ECO:0007669"/>
    <property type="project" value="UniProtKB-KW"/>
</dbReference>
<dbReference type="PROSITE" id="PS50297">
    <property type="entry name" value="ANK_REP_REGION"/>
    <property type="match status" value="1"/>
</dbReference>
<dbReference type="InterPro" id="IPR046341">
    <property type="entry name" value="SET_dom_sf"/>
</dbReference>
<dbReference type="InterPro" id="IPR036770">
    <property type="entry name" value="Ankyrin_rpt-contain_sf"/>
</dbReference>
<dbReference type="EMBL" id="MTYJ01000019">
    <property type="protein sequence ID" value="OQV22184.1"/>
    <property type="molecule type" value="Genomic_DNA"/>
</dbReference>
<dbReference type="InterPro" id="IPR001214">
    <property type="entry name" value="SET_dom"/>
</dbReference>
<dbReference type="GO" id="GO:0005694">
    <property type="term" value="C:chromosome"/>
    <property type="evidence" value="ECO:0007669"/>
    <property type="project" value="UniProtKB-SubCell"/>
</dbReference>
<dbReference type="InterPro" id="IPR007728">
    <property type="entry name" value="Pre-SET_dom"/>
</dbReference>
<evidence type="ECO:0000256" key="5">
    <source>
        <dbReference type="PROSITE-ProRule" id="PRU00023"/>
    </source>
</evidence>
<comment type="caution">
    <text evidence="9">The sequence shown here is derived from an EMBL/GenBank/DDBJ whole genome shotgun (WGS) entry which is preliminary data.</text>
</comment>
<dbReference type="SMART" id="SM00317">
    <property type="entry name" value="SET"/>
    <property type="match status" value="1"/>
</dbReference>
<dbReference type="GO" id="GO:0042054">
    <property type="term" value="F:histone methyltransferase activity"/>
    <property type="evidence" value="ECO:0007669"/>
    <property type="project" value="InterPro"/>
</dbReference>
<dbReference type="PANTHER" id="PTHR46307">
    <property type="entry name" value="G9A, ISOFORM B"/>
    <property type="match status" value="1"/>
</dbReference>
<evidence type="ECO:0000256" key="4">
    <source>
        <dbReference type="ARBA" id="ARBA00022691"/>
    </source>
</evidence>
<sequence>MENETASGSAAHDISANKESESDVSELLNRPWRPLDMFIPSSCDSEGDAPPVDDPPRSTRNNHHDEIGSMDGSEPRNNHEEPAGLDFRVPKKTDLREKFSSILDKLFPVSEPALVASPQASLACCDCTVTVDIREMPMSQTALLTGSVCGAIIQRDRQLFHCAQPLSLEEYFHRSPLCHGVMSALCGSHKLQLRQHLACSICGVFVERGTIAACLGDNFTTSGPDRNLPIHLFHRSCVGGGVSDKGTTVGQMELLRCPHCLGGVGGIIDVAVHPVGEQEMWPVNITPVTAMFVSADAAAYPSPCKLFSVSPKGGETRFTSHYLWNANDIRKVNGVIEMIKHRPAVSVDVIMDEEEPVREHQSRLEQLVEADDLDGLAVFLHEHLPALPLSGAYFSMLQSVFLSCVAQNRLLCLHLVRCTSLPVDVPDRDGWTPVMFAARRGHIDVVRYLAIECKANLDAINSKGKSILQVLVEDREYGIICRLLEGGLMTSAMLKFLMTCEAHVIPAELRVYVEAFLQPSTTIWQDFEKAVLAGDLDAACLIVLSDAKEIVKQGAEKVRQLCSNLPPLLDITEAIFYEHDDNLLYCPDISYGRELIPIPLHGRPTDKVKFPQFTYVRKCVFPDNVKPTLSLEKFIHCCCVGKCQPAVCDCRRTGSRVYTEKGRLAIDKLHGEYYSIYECNEFCSCGPDCGNRVAQKGVQCSLRVQKSSNRGWGLYAGEFIPSGTFLAEYCGEILVDKEADARKQNDMYLFELSNGDSKGGPGYCIDAGRQGNVSRFLNHSCEPNSGPVTLFIDTHDDRFPSIGIFAIKDIHAGQEICFDYGKGFWRIKSTEYTCQCGAYSCAHRDTTQNPTAARILSPSGSKLSHRKPSPPKERGRTTTYPRDHLTKDLKYRALSDAFLYFESRHKSLAGTNRFGSSDVRGSNLFG</sequence>
<evidence type="ECO:0000256" key="6">
    <source>
        <dbReference type="SAM" id="MobiDB-lite"/>
    </source>
</evidence>
<dbReference type="PROSITE" id="PS50088">
    <property type="entry name" value="ANK_REPEAT"/>
    <property type="match status" value="1"/>
</dbReference>
<dbReference type="SUPFAM" id="SSF82199">
    <property type="entry name" value="SET domain"/>
    <property type="match status" value="1"/>
</dbReference>
<dbReference type="Pfam" id="PF21533">
    <property type="entry name" value="EHMT1-2_CRR"/>
    <property type="match status" value="1"/>
</dbReference>
<dbReference type="GO" id="GO:0002039">
    <property type="term" value="F:p53 binding"/>
    <property type="evidence" value="ECO:0007669"/>
    <property type="project" value="InterPro"/>
</dbReference>
<organism evidence="9 10">
    <name type="scientific">Hypsibius exemplaris</name>
    <name type="common">Freshwater tardigrade</name>
    <dbReference type="NCBI Taxonomy" id="2072580"/>
    <lineage>
        <taxon>Eukaryota</taxon>
        <taxon>Metazoa</taxon>
        <taxon>Ecdysozoa</taxon>
        <taxon>Tardigrada</taxon>
        <taxon>Eutardigrada</taxon>
        <taxon>Parachela</taxon>
        <taxon>Hypsibioidea</taxon>
        <taxon>Hypsibiidae</taxon>
        <taxon>Hypsibius</taxon>
    </lineage>
</organism>
<evidence type="ECO:0000313" key="9">
    <source>
        <dbReference type="EMBL" id="OQV22184.1"/>
    </source>
</evidence>
<evidence type="ECO:0000256" key="3">
    <source>
        <dbReference type="ARBA" id="ARBA00022603"/>
    </source>
</evidence>
<dbReference type="GO" id="GO:0016279">
    <property type="term" value="F:protein-lysine N-methyltransferase activity"/>
    <property type="evidence" value="ECO:0007669"/>
    <property type="project" value="InterPro"/>
</dbReference>
<feature type="repeat" description="ANK" evidence="5">
    <location>
        <begin position="429"/>
        <end position="462"/>
    </location>
</feature>
<accession>A0A1W0X4D4</accession>
<evidence type="ECO:0000259" key="7">
    <source>
        <dbReference type="PROSITE" id="PS50280"/>
    </source>
</evidence>
<dbReference type="InterPro" id="IPR002110">
    <property type="entry name" value="Ankyrin_rpt"/>
</dbReference>
<dbReference type="SMART" id="SM00468">
    <property type="entry name" value="PreSET"/>
    <property type="match status" value="1"/>
</dbReference>
<keyword evidence="3" id="KW-0808">Transferase</keyword>
<keyword evidence="5" id="KW-0040">ANK repeat</keyword>
<keyword evidence="3" id="KW-0489">Methyltransferase</keyword>